<reference evidence="8" key="1">
    <citation type="journal article" date="2019" name="Int. J. Syst. Evol. Microbiol.">
        <title>The Global Catalogue of Microorganisms (GCM) 10K type strain sequencing project: providing services to taxonomists for standard genome sequencing and annotation.</title>
        <authorList>
            <consortium name="The Broad Institute Genomics Platform"/>
            <consortium name="The Broad Institute Genome Sequencing Center for Infectious Disease"/>
            <person name="Wu L."/>
            <person name="Ma J."/>
        </authorList>
    </citation>
    <scope>NUCLEOTIDE SEQUENCE [LARGE SCALE GENOMIC DNA]</scope>
    <source>
        <strain evidence="8">CGMCC 1.15341</strain>
    </source>
</reference>
<organism evidence="7 8">
    <name type="scientific">Marinobacterium zhoushanense</name>
    <dbReference type="NCBI Taxonomy" id="1679163"/>
    <lineage>
        <taxon>Bacteria</taxon>
        <taxon>Pseudomonadati</taxon>
        <taxon>Pseudomonadota</taxon>
        <taxon>Gammaproteobacteria</taxon>
        <taxon>Oceanospirillales</taxon>
        <taxon>Oceanospirillaceae</taxon>
        <taxon>Marinobacterium</taxon>
    </lineage>
</organism>
<comment type="caution">
    <text evidence="7">The sequence shown here is derived from an EMBL/GenBank/DDBJ whole genome shotgun (WGS) entry which is preliminary data.</text>
</comment>
<dbReference type="RefSeq" id="WP_188745370.1">
    <property type="nucleotide sequence ID" value="NZ_BMIJ01000001.1"/>
</dbReference>
<evidence type="ECO:0000256" key="1">
    <source>
        <dbReference type="ARBA" id="ARBA00004533"/>
    </source>
</evidence>
<keyword evidence="8" id="KW-1185">Reference proteome</keyword>
<gene>
    <name evidence="7" type="ORF">GCM10011352_03380</name>
</gene>
<evidence type="ECO:0000313" key="7">
    <source>
        <dbReference type="EMBL" id="GGB80993.1"/>
    </source>
</evidence>
<protein>
    <recommendedName>
        <fullName evidence="9">LPLAT superfamily acyltransferase</fullName>
    </recommendedName>
</protein>
<evidence type="ECO:0000256" key="4">
    <source>
        <dbReference type="ARBA" id="ARBA00022679"/>
    </source>
</evidence>
<accession>A0ABQ1K1C5</accession>
<evidence type="ECO:0000256" key="3">
    <source>
        <dbReference type="ARBA" id="ARBA00022519"/>
    </source>
</evidence>
<comment type="subcellular location">
    <subcellularLocation>
        <location evidence="1">Cell inner membrane</location>
    </subcellularLocation>
</comment>
<keyword evidence="2" id="KW-1003">Cell membrane</keyword>
<keyword evidence="6" id="KW-0012">Acyltransferase</keyword>
<dbReference type="InterPro" id="IPR004960">
    <property type="entry name" value="LipA_acyltrans"/>
</dbReference>
<dbReference type="InterPro" id="IPR014548">
    <property type="entry name" value="Ac_Trasf"/>
</dbReference>
<dbReference type="PIRSF" id="PIRSF028561">
    <property type="entry name" value="Ac_Trasf"/>
    <property type="match status" value="1"/>
</dbReference>
<proteinExistence type="predicted"/>
<dbReference type="PANTHER" id="PTHR30606:SF9">
    <property type="entry name" value="LIPID A BIOSYNTHESIS LAUROYLTRANSFERASE"/>
    <property type="match status" value="1"/>
</dbReference>
<sequence>MADSTKHWAGIGEAGTLLGMKILLLAYRLFGRAGFRVFLFPVMSYFYLTRPSSRQASRRYLARVQQLVPAEQRAGLTPFRHFWCFGEILLDKLLVWMGHIRPQDVVFATPEVFDEVDRSRSGGIIVVSHLGNTEICSALAHQLPNIGITMLVYTRHAEKFNRLMQHANPDASINLMQVTDMSPATAMLLSERVAAGEYVVIAGDRTPVSGGTRTSTVSFLGDQAEFPQGAFILAGLLGCPVYLMFCLKEAGQYHLYMEKFTERLSLPRRSRTEGLQLAVQSYADRLADYCCRAPLQWFNFFPFWLADRKPDSSSASESRQRDRHS</sequence>
<evidence type="ECO:0000256" key="6">
    <source>
        <dbReference type="ARBA" id="ARBA00023315"/>
    </source>
</evidence>
<keyword evidence="4" id="KW-0808">Transferase</keyword>
<keyword evidence="3" id="KW-0997">Cell inner membrane</keyword>
<name>A0ABQ1K1C5_9GAMM</name>
<dbReference type="PANTHER" id="PTHR30606">
    <property type="entry name" value="LIPID A BIOSYNTHESIS LAUROYL ACYLTRANSFERASE"/>
    <property type="match status" value="1"/>
</dbReference>
<evidence type="ECO:0000313" key="8">
    <source>
        <dbReference type="Proteomes" id="UP000629025"/>
    </source>
</evidence>
<keyword evidence="5" id="KW-0472">Membrane</keyword>
<evidence type="ECO:0008006" key="9">
    <source>
        <dbReference type="Google" id="ProtNLM"/>
    </source>
</evidence>
<evidence type="ECO:0000256" key="2">
    <source>
        <dbReference type="ARBA" id="ARBA00022475"/>
    </source>
</evidence>
<evidence type="ECO:0000256" key="5">
    <source>
        <dbReference type="ARBA" id="ARBA00023136"/>
    </source>
</evidence>
<dbReference type="EMBL" id="BMIJ01000001">
    <property type="protein sequence ID" value="GGB80993.1"/>
    <property type="molecule type" value="Genomic_DNA"/>
</dbReference>
<dbReference type="Proteomes" id="UP000629025">
    <property type="component" value="Unassembled WGS sequence"/>
</dbReference>